<dbReference type="Proteomes" id="UP000053060">
    <property type="component" value="Unassembled WGS sequence"/>
</dbReference>
<reference evidence="3" key="1">
    <citation type="submission" date="2015-01" db="EMBL/GenBank/DDBJ databases">
        <title>Draft genome sequence of Rhodococcus pyridinivorans strain KG-16, a hydrocarbon-degrading bacterium.</title>
        <authorList>
            <person name="Aggarwal R.K."/>
            <person name="Dawar C."/>
        </authorList>
    </citation>
    <scope>NUCLEOTIDE SEQUENCE [LARGE SCALE GENOMIC DNA]</scope>
    <source>
        <strain evidence="3">KG-16</strain>
    </source>
</reference>
<dbReference type="InterPro" id="IPR056666">
    <property type="entry name" value="DrmE_C"/>
</dbReference>
<organism evidence="2 3">
    <name type="scientific">Rhodococcus pyridinivorans KG-16</name>
    <dbReference type="NCBI Taxonomy" id="1441730"/>
    <lineage>
        <taxon>Bacteria</taxon>
        <taxon>Bacillati</taxon>
        <taxon>Actinomycetota</taxon>
        <taxon>Actinomycetes</taxon>
        <taxon>Mycobacteriales</taxon>
        <taxon>Nocardiaceae</taxon>
        <taxon>Rhodococcus</taxon>
    </lineage>
</organism>
<dbReference type="Pfam" id="PF24957">
    <property type="entry name" value="DrmE_C"/>
    <property type="match status" value="1"/>
</dbReference>
<proteinExistence type="predicted"/>
<evidence type="ECO:0000259" key="1">
    <source>
        <dbReference type="Pfam" id="PF24957"/>
    </source>
</evidence>
<reference evidence="2 3" key="2">
    <citation type="journal article" date="2016" name="Genome Announc.">
        <title>Draft Genome Sequence of a Versatile Hydrocarbon-Degrading Bacterium, Rhodococcus pyridinivorans Strain KG-16, Collected from Oil Fields in India.</title>
        <authorList>
            <person name="Aggarwal R.K."/>
            <person name="Dawar C."/>
            <person name="Phanindranath R."/>
            <person name="Mutnuri L."/>
            <person name="Dayal A.M."/>
        </authorList>
    </citation>
    <scope>NUCLEOTIDE SEQUENCE [LARGE SCALE GENOMIC DNA]</scope>
    <source>
        <strain evidence="2 3">KG-16</strain>
    </source>
</reference>
<dbReference type="EMBL" id="AZXY01000026">
    <property type="protein sequence ID" value="KSZ56025.1"/>
    <property type="molecule type" value="Genomic_DNA"/>
</dbReference>
<evidence type="ECO:0000313" key="2">
    <source>
        <dbReference type="EMBL" id="KSZ56025.1"/>
    </source>
</evidence>
<protein>
    <recommendedName>
        <fullName evidence="1">DISARM protein DrmE C-terminal domain-containing protein</fullName>
    </recommendedName>
</protein>
<sequence>MEVLAISVRIGGEIGVLLLEPNDLITRRRCEAVQRVAAKSLDADDVVVLVDQAARHDLLTAVIEKLSESPTYAPLAQLVAFWKARAARVRDSQLTYRDILRNMRGTTLTSEQTIGTWIRGVVDGPQDPKDVRRFAEAIRDVELLHEAERVGWALRTLHAVHRRIGRWLSAQITGVQRQRGEDLVDAKLGIHVSDLLESVTAHTVISVDRTVHRAPANAVGLVMPHRDALKLLNSTS</sequence>
<feature type="domain" description="DISARM protein DrmE C-terminal" evidence="1">
    <location>
        <begin position="29"/>
        <end position="172"/>
    </location>
</feature>
<evidence type="ECO:0000313" key="3">
    <source>
        <dbReference type="Proteomes" id="UP000053060"/>
    </source>
</evidence>
<name>A0A0V9UDH6_9NOCA</name>
<dbReference type="AlphaFoldDB" id="A0A0V9UDH6"/>
<dbReference type="PATRIC" id="fig|1441730.3.peg.5399"/>
<gene>
    <name evidence="2" type="ORF">Z045_25595</name>
</gene>
<comment type="caution">
    <text evidence="2">The sequence shown here is derived from an EMBL/GenBank/DDBJ whole genome shotgun (WGS) entry which is preliminary data.</text>
</comment>
<accession>A0A0V9UDH6</accession>